<protein>
    <recommendedName>
        <fullName evidence="2">beta-fructofuranosidase</fullName>
        <ecNumber evidence="2">3.2.1.26</ecNumber>
    </recommendedName>
</protein>
<keyword evidence="7" id="KW-1185">Reference proteome</keyword>
<dbReference type="EMBL" id="BNAI01000003">
    <property type="protein sequence ID" value="GHF19097.1"/>
    <property type="molecule type" value="Genomic_DNA"/>
</dbReference>
<accession>A0A8J3GRN5</accession>
<dbReference type="GO" id="GO:0005975">
    <property type="term" value="P:carbohydrate metabolic process"/>
    <property type="evidence" value="ECO:0007669"/>
    <property type="project" value="InterPro"/>
</dbReference>
<dbReference type="InterPro" id="IPR051214">
    <property type="entry name" value="GH32_Enzymes"/>
</dbReference>
<dbReference type="AlphaFoldDB" id="A0A8J3GRN5"/>
<gene>
    <name evidence="6" type="ORF">GCM10011600_20070</name>
</gene>
<organism evidence="6 7">
    <name type="scientific">Pseudolysinimonas yzui</name>
    <dbReference type="NCBI Taxonomy" id="2708254"/>
    <lineage>
        <taxon>Bacteria</taxon>
        <taxon>Bacillati</taxon>
        <taxon>Actinomycetota</taxon>
        <taxon>Actinomycetes</taxon>
        <taxon>Micrococcales</taxon>
        <taxon>Microbacteriaceae</taxon>
        <taxon>Pseudolysinimonas</taxon>
    </lineage>
</organism>
<evidence type="ECO:0000313" key="7">
    <source>
        <dbReference type="Proteomes" id="UP000617531"/>
    </source>
</evidence>
<evidence type="ECO:0000313" key="6">
    <source>
        <dbReference type="EMBL" id="GHF19097.1"/>
    </source>
</evidence>
<evidence type="ECO:0000256" key="3">
    <source>
        <dbReference type="ARBA" id="ARBA00022801"/>
    </source>
</evidence>
<dbReference type="InterPro" id="IPR023296">
    <property type="entry name" value="Glyco_hydro_beta-prop_sf"/>
</dbReference>
<dbReference type="Pfam" id="PF00251">
    <property type="entry name" value="Glyco_hydro_32N"/>
    <property type="match status" value="1"/>
</dbReference>
<keyword evidence="3" id="KW-0378">Hydrolase</keyword>
<evidence type="ECO:0000256" key="2">
    <source>
        <dbReference type="ARBA" id="ARBA00012758"/>
    </source>
</evidence>
<reference evidence="6" key="2">
    <citation type="submission" date="2020-09" db="EMBL/GenBank/DDBJ databases">
        <authorList>
            <person name="Sun Q."/>
            <person name="Zhou Y."/>
        </authorList>
    </citation>
    <scope>NUCLEOTIDE SEQUENCE</scope>
    <source>
        <strain evidence="6">CGMCC 1.16548</strain>
    </source>
</reference>
<sequence length="321" mass="35526">MSFVHADHWVWDFWLADDGERFHLYYLYASRSLGDPDLRHRHARIGHASSDDLCTWQDHGPVLGPGDAYGFDGSATWTGSVVRGDDGVWRMFYTGSRFLAADSVANIETIGVATSRDLHTWVKAPGPIVVADPRWYETLDAGTWREEAWRDPWVFRVGDEWRMLVTARSADGDLVDRGVIGLATSADLMTWTVRAPASAPGAGFMHLEVPQHLEIDGRALLLFSCDTPHLAGERAARGERGGIWVADAPGPAGYPVGEATRLLDERHYSGRAIRDRAGQWMLLAFENIGSDGEFVGRLSDPLPLSWAGETLVVDAEREVAR</sequence>
<evidence type="ECO:0000259" key="5">
    <source>
        <dbReference type="Pfam" id="PF00251"/>
    </source>
</evidence>
<dbReference type="EC" id="3.2.1.26" evidence="2"/>
<dbReference type="PANTHER" id="PTHR43101:SF1">
    <property type="entry name" value="BETA-FRUCTOSIDASE"/>
    <property type="match status" value="1"/>
</dbReference>
<dbReference type="SUPFAM" id="SSF75005">
    <property type="entry name" value="Arabinanase/levansucrase/invertase"/>
    <property type="match status" value="1"/>
</dbReference>
<name>A0A8J3GRN5_9MICO</name>
<dbReference type="GO" id="GO:0004564">
    <property type="term" value="F:beta-fructofuranosidase activity"/>
    <property type="evidence" value="ECO:0007669"/>
    <property type="project" value="UniProtKB-EC"/>
</dbReference>
<dbReference type="SMART" id="SM00640">
    <property type="entry name" value="Glyco_32"/>
    <property type="match status" value="1"/>
</dbReference>
<evidence type="ECO:0000256" key="1">
    <source>
        <dbReference type="ARBA" id="ARBA00009902"/>
    </source>
</evidence>
<dbReference type="RefSeq" id="WP_191283343.1">
    <property type="nucleotide sequence ID" value="NZ_BNAI01000003.1"/>
</dbReference>
<proteinExistence type="inferred from homology"/>
<dbReference type="InterPro" id="IPR013148">
    <property type="entry name" value="Glyco_hydro_32_N"/>
</dbReference>
<dbReference type="Gene3D" id="2.115.10.20">
    <property type="entry name" value="Glycosyl hydrolase domain, family 43"/>
    <property type="match status" value="1"/>
</dbReference>
<keyword evidence="4" id="KW-0326">Glycosidase</keyword>
<feature type="domain" description="Glycosyl hydrolase family 32 N-terminal" evidence="5">
    <location>
        <begin position="20"/>
        <end position="225"/>
    </location>
</feature>
<dbReference type="InterPro" id="IPR001362">
    <property type="entry name" value="Glyco_hydro_32"/>
</dbReference>
<dbReference type="Proteomes" id="UP000617531">
    <property type="component" value="Unassembled WGS sequence"/>
</dbReference>
<dbReference type="CDD" id="cd18609">
    <property type="entry name" value="GH32-like"/>
    <property type="match status" value="1"/>
</dbReference>
<comment type="caution">
    <text evidence="6">The sequence shown here is derived from an EMBL/GenBank/DDBJ whole genome shotgun (WGS) entry which is preliminary data.</text>
</comment>
<evidence type="ECO:0000256" key="4">
    <source>
        <dbReference type="ARBA" id="ARBA00023295"/>
    </source>
</evidence>
<reference evidence="6" key="1">
    <citation type="journal article" date="2014" name="Int. J. Syst. Evol. Microbiol.">
        <title>Complete genome sequence of Corynebacterium casei LMG S-19264T (=DSM 44701T), isolated from a smear-ripened cheese.</title>
        <authorList>
            <consortium name="US DOE Joint Genome Institute (JGI-PGF)"/>
            <person name="Walter F."/>
            <person name="Albersmeier A."/>
            <person name="Kalinowski J."/>
            <person name="Ruckert C."/>
        </authorList>
    </citation>
    <scope>NUCLEOTIDE SEQUENCE</scope>
    <source>
        <strain evidence="6">CGMCC 1.16548</strain>
    </source>
</reference>
<dbReference type="PANTHER" id="PTHR43101">
    <property type="entry name" value="BETA-FRUCTOSIDASE"/>
    <property type="match status" value="1"/>
</dbReference>
<comment type="similarity">
    <text evidence="1">Belongs to the glycosyl hydrolase 32 family.</text>
</comment>